<accession>A0AAD8ZYK8</accession>
<evidence type="ECO:0000313" key="2">
    <source>
        <dbReference type="EMBL" id="KAK1838118.1"/>
    </source>
</evidence>
<feature type="region of interest" description="Disordered" evidence="1">
    <location>
        <begin position="1"/>
        <end position="21"/>
    </location>
</feature>
<sequence length="182" mass="19654">MRRRQPSAAYRDSSQSLPFLEPPVQGLALFTDGHRPSDTQTLPSPSSVILRGHDALFLHLCGLSSRMRKPVVEAHSHQGDGEGKLDMELGVALTHHDGGSGPPGYPGRRFECDDQTSLTVSKELPSVPRSSLFKSSDSSHPKSSEDSPPDRRARLAEEARTSPSASRFRLAVPSTSDTGVIS</sequence>
<proteinExistence type="predicted"/>
<keyword evidence="3" id="KW-1185">Reference proteome</keyword>
<gene>
    <name evidence="2" type="ORF">CCHR01_19259</name>
</gene>
<protein>
    <submittedName>
        <fullName evidence="2">Uncharacterized protein</fullName>
    </submittedName>
</protein>
<feature type="compositionally biased region" description="Polar residues" evidence="1">
    <location>
        <begin position="173"/>
        <end position="182"/>
    </location>
</feature>
<evidence type="ECO:0000256" key="1">
    <source>
        <dbReference type="SAM" id="MobiDB-lite"/>
    </source>
</evidence>
<name>A0AAD8ZYK8_9PEZI</name>
<reference evidence="2" key="1">
    <citation type="submission" date="2023-01" db="EMBL/GenBank/DDBJ databases">
        <title>Colletotrichum chrysophilum M932 genome sequence.</title>
        <authorList>
            <person name="Baroncelli R."/>
        </authorList>
    </citation>
    <scope>NUCLEOTIDE SEQUENCE</scope>
    <source>
        <strain evidence="2">M932</strain>
    </source>
</reference>
<feature type="region of interest" description="Disordered" evidence="1">
    <location>
        <begin position="121"/>
        <end position="182"/>
    </location>
</feature>
<dbReference type="EMBL" id="JAQOWY010000904">
    <property type="protein sequence ID" value="KAK1838118.1"/>
    <property type="molecule type" value="Genomic_DNA"/>
</dbReference>
<comment type="caution">
    <text evidence="2">The sequence shown here is derived from an EMBL/GenBank/DDBJ whole genome shotgun (WGS) entry which is preliminary data.</text>
</comment>
<feature type="compositionally biased region" description="Basic and acidic residues" evidence="1">
    <location>
        <begin position="137"/>
        <end position="160"/>
    </location>
</feature>
<dbReference type="Proteomes" id="UP001243330">
    <property type="component" value="Unassembled WGS sequence"/>
</dbReference>
<evidence type="ECO:0000313" key="3">
    <source>
        <dbReference type="Proteomes" id="UP001243330"/>
    </source>
</evidence>
<organism evidence="2 3">
    <name type="scientific">Colletotrichum chrysophilum</name>
    <dbReference type="NCBI Taxonomy" id="1836956"/>
    <lineage>
        <taxon>Eukaryota</taxon>
        <taxon>Fungi</taxon>
        <taxon>Dikarya</taxon>
        <taxon>Ascomycota</taxon>
        <taxon>Pezizomycotina</taxon>
        <taxon>Sordariomycetes</taxon>
        <taxon>Hypocreomycetidae</taxon>
        <taxon>Glomerellales</taxon>
        <taxon>Glomerellaceae</taxon>
        <taxon>Colletotrichum</taxon>
        <taxon>Colletotrichum gloeosporioides species complex</taxon>
    </lineage>
</organism>
<dbReference type="AlphaFoldDB" id="A0AAD8ZYK8"/>